<comment type="caution">
    <text evidence="1">The sequence shown here is derived from an EMBL/GenBank/DDBJ whole genome shotgun (WGS) entry which is preliminary data.</text>
</comment>
<evidence type="ECO:0000313" key="2">
    <source>
        <dbReference type="Proteomes" id="UP000276133"/>
    </source>
</evidence>
<dbReference type="AlphaFoldDB" id="A0A3M7SIB6"/>
<accession>A0A3M7SIB6</accession>
<evidence type="ECO:0000313" key="1">
    <source>
        <dbReference type="EMBL" id="RNA35516.1"/>
    </source>
</evidence>
<dbReference type="EMBL" id="REGN01001318">
    <property type="protein sequence ID" value="RNA35516.1"/>
    <property type="molecule type" value="Genomic_DNA"/>
</dbReference>
<gene>
    <name evidence="1" type="ORF">BpHYR1_039985</name>
</gene>
<reference evidence="1 2" key="1">
    <citation type="journal article" date="2018" name="Sci. Rep.">
        <title>Genomic signatures of local adaptation to the degree of environmental predictability in rotifers.</title>
        <authorList>
            <person name="Franch-Gras L."/>
            <person name="Hahn C."/>
            <person name="Garcia-Roger E.M."/>
            <person name="Carmona M.J."/>
            <person name="Serra M."/>
            <person name="Gomez A."/>
        </authorList>
    </citation>
    <scope>NUCLEOTIDE SEQUENCE [LARGE SCALE GENOMIC DNA]</scope>
    <source>
        <strain evidence="1">HYR1</strain>
    </source>
</reference>
<sequence length="122" mass="15010">MNHLILVLDKSKSWPQNEQLLRFPWNQIVWKRKNVPIFHFFKLTASHMRDLKLKEELELIILRKISKLNSKKIYTKTFNLLTILQLNLYEKFRNYFIFEKQFDWVVTNLFIEINLILNIRSD</sequence>
<name>A0A3M7SIB6_BRAPC</name>
<proteinExistence type="predicted"/>
<keyword evidence="2" id="KW-1185">Reference proteome</keyword>
<dbReference type="Proteomes" id="UP000276133">
    <property type="component" value="Unassembled WGS sequence"/>
</dbReference>
<protein>
    <submittedName>
        <fullName evidence="1">Uncharacterized protein</fullName>
    </submittedName>
</protein>
<organism evidence="1 2">
    <name type="scientific">Brachionus plicatilis</name>
    <name type="common">Marine rotifer</name>
    <name type="synonym">Brachionus muelleri</name>
    <dbReference type="NCBI Taxonomy" id="10195"/>
    <lineage>
        <taxon>Eukaryota</taxon>
        <taxon>Metazoa</taxon>
        <taxon>Spiralia</taxon>
        <taxon>Gnathifera</taxon>
        <taxon>Rotifera</taxon>
        <taxon>Eurotatoria</taxon>
        <taxon>Monogononta</taxon>
        <taxon>Pseudotrocha</taxon>
        <taxon>Ploima</taxon>
        <taxon>Brachionidae</taxon>
        <taxon>Brachionus</taxon>
    </lineage>
</organism>